<feature type="region of interest" description="Disordered" evidence="1">
    <location>
        <begin position="1"/>
        <end position="39"/>
    </location>
</feature>
<feature type="compositionally biased region" description="Basic and acidic residues" evidence="1">
    <location>
        <begin position="10"/>
        <end position="21"/>
    </location>
</feature>
<evidence type="ECO:0000313" key="3">
    <source>
        <dbReference type="Proteomes" id="UP000887116"/>
    </source>
</evidence>
<protein>
    <submittedName>
        <fullName evidence="2">Uncharacterized protein</fullName>
    </submittedName>
</protein>
<evidence type="ECO:0000313" key="2">
    <source>
        <dbReference type="EMBL" id="GFR21735.1"/>
    </source>
</evidence>
<dbReference type="OrthoDB" id="6425699at2759"/>
<dbReference type="EMBL" id="BMAO01018184">
    <property type="protein sequence ID" value="GFR21735.1"/>
    <property type="molecule type" value="Genomic_DNA"/>
</dbReference>
<organism evidence="2 3">
    <name type="scientific">Trichonephila clavata</name>
    <name type="common">Joro spider</name>
    <name type="synonym">Nephila clavata</name>
    <dbReference type="NCBI Taxonomy" id="2740835"/>
    <lineage>
        <taxon>Eukaryota</taxon>
        <taxon>Metazoa</taxon>
        <taxon>Ecdysozoa</taxon>
        <taxon>Arthropoda</taxon>
        <taxon>Chelicerata</taxon>
        <taxon>Arachnida</taxon>
        <taxon>Araneae</taxon>
        <taxon>Araneomorphae</taxon>
        <taxon>Entelegynae</taxon>
        <taxon>Araneoidea</taxon>
        <taxon>Nephilidae</taxon>
        <taxon>Trichonephila</taxon>
    </lineage>
</organism>
<comment type="caution">
    <text evidence="2">The sequence shown here is derived from an EMBL/GenBank/DDBJ whole genome shotgun (WGS) entry which is preliminary data.</text>
</comment>
<dbReference type="Proteomes" id="UP000887116">
    <property type="component" value="Unassembled WGS sequence"/>
</dbReference>
<sequence>MGVIVSCRGKNQEEAAEEDRQSNASPDPDNVLSPIQTTNEFIRPLENPYPPLPPVDEVEYGPGAAASAANIPRPKTYAVVVSRLAGHRWLKLKLEPREKTDENPAEEAASED</sequence>
<name>A0A8X6J626_TRICU</name>
<dbReference type="AlphaFoldDB" id="A0A8X6J626"/>
<gene>
    <name evidence="2" type="primary">AVEN_248760_1</name>
    <name evidence="2" type="ORF">TNCT_471291</name>
</gene>
<keyword evidence="3" id="KW-1185">Reference proteome</keyword>
<proteinExistence type="predicted"/>
<evidence type="ECO:0000256" key="1">
    <source>
        <dbReference type="SAM" id="MobiDB-lite"/>
    </source>
</evidence>
<accession>A0A8X6J626</accession>
<reference evidence="2" key="1">
    <citation type="submission" date="2020-07" db="EMBL/GenBank/DDBJ databases">
        <title>Multicomponent nature underlies the extraordinary mechanical properties of spider dragline silk.</title>
        <authorList>
            <person name="Kono N."/>
            <person name="Nakamura H."/>
            <person name="Mori M."/>
            <person name="Yoshida Y."/>
            <person name="Ohtoshi R."/>
            <person name="Malay A.D."/>
            <person name="Moran D.A.P."/>
            <person name="Tomita M."/>
            <person name="Numata K."/>
            <person name="Arakawa K."/>
        </authorList>
    </citation>
    <scope>NUCLEOTIDE SEQUENCE</scope>
</reference>